<dbReference type="EMBL" id="EU559699">
    <property type="protein sequence ID" value="ACD50079.1"/>
    <property type="molecule type" value="Genomic_DNA"/>
</dbReference>
<reference evidence="1" key="1">
    <citation type="journal article" date="2009" name="ISME J.">
        <title>An uncultivated crenarchaeota contains functional bacteriochlorophyll a synthase.</title>
        <authorList>
            <person name="Meng J."/>
            <person name="Wang F."/>
            <person name="Wang F."/>
            <person name="Zheng Y."/>
            <person name="Peng X."/>
            <person name="Zhou H."/>
            <person name="Xiao X."/>
        </authorList>
    </citation>
    <scope>NUCLEOTIDE SEQUENCE</scope>
</reference>
<protein>
    <submittedName>
        <fullName evidence="1">Uncharacterized protein</fullName>
    </submittedName>
</protein>
<dbReference type="AlphaFoldDB" id="B2YI75"/>
<sequence>MEYTCIADLSNGLIIANAAPYVSGKWNEIELLRVKADDVGNINEEMTAISILFFGSEVYNTKVPGFKPSAPKHIFKVNYINGTYSLYADGVFVAEKQSFEKPNAIVLGNANQAGNPVSAGSWEQWGYWGWSSFKVDHIRVVLR</sequence>
<accession>B2YI75</accession>
<evidence type="ECO:0000313" key="1">
    <source>
        <dbReference type="EMBL" id="ACD50079.1"/>
    </source>
</evidence>
<organism evidence="1">
    <name type="scientific">uncultured crenarchaeote MCG</name>
    <dbReference type="NCBI Taxonomy" id="529375"/>
    <lineage>
        <taxon>Archaea</taxon>
        <taxon>Thermoproteota</taxon>
        <taxon>environmental samples</taxon>
    </lineage>
</organism>
<proteinExistence type="predicted"/>
<name>B2YI75_9CREN</name>